<evidence type="ECO:0000259" key="3">
    <source>
        <dbReference type="Pfam" id="PF01979"/>
    </source>
</evidence>
<dbReference type="Gene3D" id="3.20.20.140">
    <property type="entry name" value="Metal-dependent hydrolases"/>
    <property type="match status" value="1"/>
</dbReference>
<keyword evidence="5" id="KW-1185">Reference proteome</keyword>
<accession>A0A1B3ZA38</accession>
<feature type="domain" description="Amidohydrolase-related" evidence="3">
    <location>
        <begin position="72"/>
        <end position="437"/>
    </location>
</feature>
<dbReference type="Proteomes" id="UP000094256">
    <property type="component" value="Chromosome"/>
</dbReference>
<protein>
    <recommendedName>
        <fullName evidence="3">Amidohydrolase-related domain-containing protein</fullName>
    </recommendedName>
</protein>
<name>A0A1B3ZA38_9SPHN</name>
<reference evidence="4 5" key="1">
    <citation type="submission" date="2016-01" db="EMBL/GenBank/DDBJ databases">
        <title>Complete genome and mega plasmid sequence of Sphingomonas panacis DCY99 elicits systemic resistance in rice to Xanthomonas oryzae.</title>
        <authorList>
            <person name="Kim Y.J."/>
            <person name="Yang D.C."/>
            <person name="Sing P."/>
        </authorList>
    </citation>
    <scope>NUCLEOTIDE SEQUENCE [LARGE SCALE GENOMIC DNA]</scope>
    <source>
        <strain evidence="4 5">DCY99</strain>
    </source>
</reference>
<dbReference type="EMBL" id="CP014168">
    <property type="protein sequence ID" value="AOH84299.1"/>
    <property type="molecule type" value="Genomic_DNA"/>
</dbReference>
<proteinExistence type="inferred from homology"/>
<organism evidence="4 5">
    <name type="scientific">Sphingomonas panacis</name>
    <dbReference type="NCBI Taxonomy" id="1560345"/>
    <lineage>
        <taxon>Bacteria</taxon>
        <taxon>Pseudomonadati</taxon>
        <taxon>Pseudomonadota</taxon>
        <taxon>Alphaproteobacteria</taxon>
        <taxon>Sphingomonadales</taxon>
        <taxon>Sphingomonadaceae</taxon>
        <taxon>Sphingomonas</taxon>
    </lineage>
</organism>
<sequence length="486" mass="52287">MGSSVTGKLAGCETRMMMAKTHTVIRDARILTMVDGDREFRGDVLIADGSIASVGQCSVPDGAEVIEAKGGILLPGFVDTHRHVWQTQLRTAAGDWSLYDYLVHMRMTYSSFYNPDDVYLGNYVGALEALNAGVTTMVDHCHILNSPEHSDEAIRGLRDSGTRGVFCYGLFANPTSHSPFIIDPDMAWRYADARRLRAGTLSSSDGRILLGLAPNEPESTPFATSAIDVSFAREIDAHVVSCHVAMGAYDQGRQFVRQLHEAGLLDQRFLFVHGASLTDAELGMIADAGAGISSTPETEMQMGMGYPVAMRARAAGVNVSLGVDIVSNYSGDLFTQMRMMLQSARAQAHALLEARREAPRAVGATTQEVLRMATLGGAEAINLSDRIGTVEKGKKADLILIRTDTIGMVPATDAVAATVYNAKAEDVEMVMVDGRVVKRDGVLVDVDWPSIARRLQTSAHRIISSARAVDPAIAKGVVDGFFAAPH</sequence>
<dbReference type="InterPro" id="IPR032466">
    <property type="entry name" value="Metal_Hydrolase"/>
</dbReference>
<dbReference type="AlphaFoldDB" id="A0A1B3ZA38"/>
<dbReference type="SUPFAM" id="SSF51556">
    <property type="entry name" value="Metallo-dependent hydrolases"/>
    <property type="match status" value="1"/>
</dbReference>
<evidence type="ECO:0000313" key="5">
    <source>
        <dbReference type="Proteomes" id="UP000094256"/>
    </source>
</evidence>
<dbReference type="NCBIfam" id="NF006056">
    <property type="entry name" value="PRK08204.1"/>
    <property type="match status" value="1"/>
</dbReference>
<dbReference type="OrthoDB" id="9796020at2"/>
<dbReference type="InterPro" id="IPR006680">
    <property type="entry name" value="Amidohydro-rel"/>
</dbReference>
<evidence type="ECO:0000313" key="4">
    <source>
        <dbReference type="EMBL" id="AOH84299.1"/>
    </source>
</evidence>
<comment type="similarity">
    <text evidence="1">Belongs to the metallo-dependent hydrolases superfamily. ATZ/TRZ family.</text>
</comment>
<dbReference type="STRING" id="1560345.AWL63_10280"/>
<dbReference type="KEGG" id="span:AWL63_10280"/>
<evidence type="ECO:0000256" key="1">
    <source>
        <dbReference type="ARBA" id="ARBA00006745"/>
    </source>
</evidence>
<dbReference type="SUPFAM" id="SSF51338">
    <property type="entry name" value="Composite domain of metallo-dependent hydrolases"/>
    <property type="match status" value="2"/>
</dbReference>
<dbReference type="InterPro" id="IPR011059">
    <property type="entry name" value="Metal-dep_hydrolase_composite"/>
</dbReference>
<dbReference type="PANTHER" id="PTHR43794">
    <property type="entry name" value="AMINOHYDROLASE SSNA-RELATED"/>
    <property type="match status" value="1"/>
</dbReference>
<dbReference type="GO" id="GO:0016810">
    <property type="term" value="F:hydrolase activity, acting on carbon-nitrogen (but not peptide) bonds"/>
    <property type="evidence" value="ECO:0007669"/>
    <property type="project" value="InterPro"/>
</dbReference>
<dbReference type="Pfam" id="PF01979">
    <property type="entry name" value="Amidohydro_1"/>
    <property type="match status" value="1"/>
</dbReference>
<dbReference type="InterPro" id="IPR050287">
    <property type="entry name" value="MTA/SAH_deaminase"/>
</dbReference>
<dbReference type="PANTHER" id="PTHR43794:SF11">
    <property type="entry name" value="AMIDOHYDROLASE-RELATED DOMAIN-CONTAINING PROTEIN"/>
    <property type="match status" value="1"/>
</dbReference>
<dbReference type="Gene3D" id="2.30.40.10">
    <property type="entry name" value="Urease, subunit C, domain 1"/>
    <property type="match status" value="1"/>
</dbReference>
<gene>
    <name evidence="4" type="ORF">AWL63_10280</name>
</gene>
<keyword evidence="2" id="KW-0378">Hydrolase</keyword>
<evidence type="ECO:0000256" key="2">
    <source>
        <dbReference type="ARBA" id="ARBA00022801"/>
    </source>
</evidence>